<keyword evidence="2" id="KW-1185">Reference proteome</keyword>
<evidence type="ECO:0000313" key="2">
    <source>
        <dbReference type="Proteomes" id="UP000887574"/>
    </source>
</evidence>
<proteinExistence type="predicted"/>
<dbReference type="Pfam" id="PF24138">
    <property type="entry name" value="TPR_TNPO3_IPO13_2nd"/>
    <property type="match status" value="1"/>
</dbReference>
<dbReference type="AlphaFoldDB" id="A0A915DMA3"/>
<dbReference type="PANTHER" id="PTHR12363:SF42">
    <property type="entry name" value="TRANSPORTIN-3"/>
    <property type="match status" value="1"/>
</dbReference>
<dbReference type="InterPro" id="IPR051345">
    <property type="entry name" value="Importin_beta-like_NTR"/>
</dbReference>
<dbReference type="Pfam" id="PF24139">
    <property type="entry name" value="TPR_TNPO3_IPO13_4th"/>
    <property type="match status" value="1"/>
</dbReference>
<dbReference type="WBParaSite" id="jg21493.1">
    <property type="protein sequence ID" value="jg21493.1"/>
    <property type="gene ID" value="jg21493"/>
</dbReference>
<dbReference type="PANTHER" id="PTHR12363">
    <property type="entry name" value="TRANSPORTIN 3 AND IMPORTIN 13"/>
    <property type="match status" value="1"/>
</dbReference>
<dbReference type="GO" id="GO:0005737">
    <property type="term" value="C:cytoplasm"/>
    <property type="evidence" value="ECO:0007669"/>
    <property type="project" value="TreeGrafter"/>
</dbReference>
<organism evidence="2 3">
    <name type="scientific">Ditylenchus dipsaci</name>
    <dbReference type="NCBI Taxonomy" id="166011"/>
    <lineage>
        <taxon>Eukaryota</taxon>
        <taxon>Metazoa</taxon>
        <taxon>Ecdysozoa</taxon>
        <taxon>Nematoda</taxon>
        <taxon>Chromadorea</taxon>
        <taxon>Rhabditida</taxon>
        <taxon>Tylenchina</taxon>
        <taxon>Tylenchomorpha</taxon>
        <taxon>Sphaerularioidea</taxon>
        <taxon>Anguinidae</taxon>
        <taxon>Anguininae</taxon>
        <taxon>Ditylenchus</taxon>
    </lineage>
</organism>
<dbReference type="Pfam" id="PF24140">
    <property type="entry name" value="TPR_TNPO3_IPO13_3rd"/>
    <property type="match status" value="1"/>
</dbReference>
<name>A0A915DMA3_9BILA</name>
<dbReference type="InterPro" id="IPR011989">
    <property type="entry name" value="ARM-like"/>
</dbReference>
<dbReference type="Gene3D" id="1.25.10.10">
    <property type="entry name" value="Leucine-rich Repeat Variant"/>
    <property type="match status" value="1"/>
</dbReference>
<dbReference type="Proteomes" id="UP000887574">
    <property type="component" value="Unplaced"/>
</dbReference>
<dbReference type="InterPro" id="IPR013598">
    <property type="entry name" value="Exportin-1/Importin-b-like"/>
</dbReference>
<dbReference type="Pfam" id="PF08389">
    <property type="entry name" value="Xpo1"/>
    <property type="match status" value="1"/>
</dbReference>
<feature type="domain" description="Exportin-1/Importin-beta-like" evidence="1">
    <location>
        <begin position="2"/>
        <end position="142"/>
    </location>
</feature>
<sequence>MTQLAAALADLYLQVPEWNNFIGEMLDRLSQGSASSNSVNVLLTLFKIFPEEVNSRHLKIGENRRTAVEKELASKTESHVCETNSSDAELQTKVISCLSSWLLNRQCPTDCLAQSPLIHSIIYALRVPECELAVHEAASDCIVNALYLIDNIKSHEALARVLQAGVFETFSAYKVAQDAEDQDKLQNYARVYCELCEALLPEIAANPGRDFGDLKAIEMLLLLLDYHDISMAEMTFNIWYRLSEFLYQAEDADFEELRLVFKPYVEKYIIYLFKLCQLEPELKGVISSGSEIAEFRQKAEESVKDVTFILGSADLLKSLMDLLKSPSTSGWNEMESAMFIISCIIHNIVDSENECIPQLLNAIFSFPPTTHPMLLNTAAQLLGNLQEWLQSNHTYMSHAVEWLISLANANELFIKVLAESLENICEKGKVPKKGQSMENASHHLLRACTHLVNDLPSDEIAARLEQLCARPLEFLSKITNAEIAKKSQTTTAFAPVDNNENAADSWQRLSQDPVLWLDRLAAIYRVLSPWQKQDAYLRIVNQQQTNGVSAQMPTAPWLELSSRVWKVVSVTLDQFQENQRIVEKCCRTVRFLVRSMGIQSIVFIEQLAHQMMEIYTKHPTPVSFT</sequence>
<dbReference type="SUPFAM" id="SSF48371">
    <property type="entry name" value="ARM repeat"/>
    <property type="match status" value="1"/>
</dbReference>
<reference evidence="3" key="1">
    <citation type="submission" date="2022-11" db="UniProtKB">
        <authorList>
            <consortium name="WormBaseParasite"/>
        </authorList>
    </citation>
    <scope>IDENTIFICATION</scope>
</reference>
<protein>
    <recommendedName>
        <fullName evidence="1">Exportin-1/Importin-beta-like domain-containing protein</fullName>
    </recommendedName>
</protein>
<evidence type="ECO:0000259" key="1">
    <source>
        <dbReference type="Pfam" id="PF08389"/>
    </source>
</evidence>
<accession>A0A915DMA3</accession>
<evidence type="ECO:0000313" key="3">
    <source>
        <dbReference type="WBParaSite" id="jg21493.1"/>
    </source>
</evidence>
<dbReference type="GO" id="GO:0006606">
    <property type="term" value="P:protein import into nucleus"/>
    <property type="evidence" value="ECO:0007669"/>
    <property type="project" value="TreeGrafter"/>
</dbReference>
<dbReference type="InterPro" id="IPR058537">
    <property type="entry name" value="TPR_TNPO3_IPO13_4th"/>
</dbReference>
<dbReference type="InterPro" id="IPR016024">
    <property type="entry name" value="ARM-type_fold"/>
</dbReference>
<dbReference type="InterPro" id="IPR057941">
    <property type="entry name" value="TPR_TNPO3_IPO13_2nd"/>
</dbReference>
<dbReference type="InterPro" id="IPR057942">
    <property type="entry name" value="TPR_TNPO3_IPO13_3rd"/>
</dbReference>